<dbReference type="EMBL" id="VCHE01000126">
    <property type="protein sequence ID" value="KAB2570679.1"/>
    <property type="molecule type" value="Genomic_DNA"/>
</dbReference>
<dbReference type="SMART" id="SM00355">
    <property type="entry name" value="ZnF_C2H2"/>
    <property type="match status" value="2"/>
</dbReference>
<evidence type="ECO:0000313" key="2">
    <source>
        <dbReference type="EMBL" id="KAB2570679.1"/>
    </source>
</evidence>
<accession>A0A5N5CZ58</accession>
<name>A0A5N5CZ58_9PEZI</name>
<dbReference type="InterPro" id="IPR013087">
    <property type="entry name" value="Znf_C2H2_type"/>
</dbReference>
<evidence type="ECO:0000313" key="3">
    <source>
        <dbReference type="Proteomes" id="UP000325902"/>
    </source>
</evidence>
<keyword evidence="3" id="KW-1185">Reference proteome</keyword>
<gene>
    <name evidence="2" type="ORF">DBV05_g10632</name>
</gene>
<dbReference type="Proteomes" id="UP000325902">
    <property type="component" value="Unassembled WGS sequence"/>
</dbReference>
<comment type="caution">
    <text evidence="2">The sequence shown here is derived from an EMBL/GenBank/DDBJ whole genome shotgun (WGS) entry which is preliminary data.</text>
</comment>
<dbReference type="Gene3D" id="3.30.160.60">
    <property type="entry name" value="Classic Zinc Finger"/>
    <property type="match status" value="1"/>
</dbReference>
<dbReference type="Pfam" id="PF13894">
    <property type="entry name" value="zf-C2H2_4"/>
    <property type="match status" value="1"/>
</dbReference>
<dbReference type="OrthoDB" id="7852576at2759"/>
<reference evidence="2 3" key="1">
    <citation type="journal article" date="2019" name="Sci. Rep.">
        <title>A multi-omics analysis of the grapevine pathogen Lasiodiplodia theobromae reveals that temperature affects the expression of virulence- and pathogenicity-related genes.</title>
        <authorList>
            <person name="Felix C."/>
            <person name="Meneses R."/>
            <person name="Goncalves M.F.M."/>
            <person name="Tilleman L."/>
            <person name="Duarte A.S."/>
            <person name="Jorrin-Novo J.V."/>
            <person name="Van de Peer Y."/>
            <person name="Deforce D."/>
            <person name="Van Nieuwerburgh F."/>
            <person name="Esteves A.C."/>
            <person name="Alves A."/>
        </authorList>
    </citation>
    <scope>NUCLEOTIDE SEQUENCE [LARGE SCALE GENOMIC DNA]</scope>
    <source>
        <strain evidence="2 3">LA-SOL3</strain>
    </source>
</reference>
<dbReference type="AlphaFoldDB" id="A0A5N5CZ58"/>
<proteinExistence type="predicted"/>
<feature type="domain" description="C2H2-type" evidence="1">
    <location>
        <begin position="79"/>
        <end position="99"/>
    </location>
</feature>
<evidence type="ECO:0000259" key="1">
    <source>
        <dbReference type="PROSITE" id="PS00028"/>
    </source>
</evidence>
<sequence>MPSGKHWCPFCDGKSYKSRGNLNNHVEQHHEPQKHHFCNECNGSWTTALGCSRHIRKAGCSGCHLETRHHESKKSLYACGVCARVFDDFGLRQDHLFTHQQRGVGKASWDMNHVMLGLLSHSSIVGPWNAAVQRKSNNYPSPQWQPHWDWSNPQASDALAALEYMRFDNREDLDRTLDDVISTLTSASKQQLYGTGYDVQSNFNIEVDFGAFSEEDLENYLRQLENNP</sequence>
<dbReference type="PROSITE" id="PS00028">
    <property type="entry name" value="ZINC_FINGER_C2H2_1"/>
    <property type="match status" value="1"/>
</dbReference>
<organism evidence="2 3">
    <name type="scientific">Lasiodiplodia theobromae</name>
    <dbReference type="NCBI Taxonomy" id="45133"/>
    <lineage>
        <taxon>Eukaryota</taxon>
        <taxon>Fungi</taxon>
        <taxon>Dikarya</taxon>
        <taxon>Ascomycota</taxon>
        <taxon>Pezizomycotina</taxon>
        <taxon>Dothideomycetes</taxon>
        <taxon>Dothideomycetes incertae sedis</taxon>
        <taxon>Botryosphaeriales</taxon>
        <taxon>Botryosphaeriaceae</taxon>
        <taxon>Lasiodiplodia</taxon>
    </lineage>
</organism>
<protein>
    <recommendedName>
        <fullName evidence="1">C2H2-type domain-containing protein</fullName>
    </recommendedName>
</protein>